<accession>J4H2I4</accession>
<dbReference type="EMBL" id="HE797041">
    <property type="protein sequence ID" value="CCM01579.1"/>
    <property type="molecule type" value="Genomic_DNA"/>
</dbReference>
<proteinExistence type="predicted"/>
<evidence type="ECO:0000313" key="3">
    <source>
        <dbReference type="EMBL" id="CCM01579.1"/>
    </source>
</evidence>
<feature type="domain" description="PUB" evidence="2">
    <location>
        <begin position="75"/>
        <end position="147"/>
    </location>
</feature>
<feature type="region of interest" description="Disordered" evidence="1">
    <location>
        <begin position="203"/>
        <end position="284"/>
    </location>
</feature>
<dbReference type="InterPro" id="IPR036339">
    <property type="entry name" value="PUB-like_dom_sf"/>
</dbReference>
<dbReference type="OrthoDB" id="49605at2759"/>
<dbReference type="Gene3D" id="1.20.58.2190">
    <property type="match status" value="1"/>
</dbReference>
<sequence length="284" mass="31717">MDADLESVSAGSSSRNDIVAFIERRLQQQREAEQAQASPQQQDTPFGANHERRQEFRRMIDPGILRPNSSELALQSLQILKTLAENILAHPDEEKYRKFKPTNSKIKTLLVEPKGTLEYAVALGFRPDVVDFQPFYVFDTRRMTDLQIGLAIINETLSRQESKLERNQRVILEAKAAEAAAKEKLKQQFLDDRKTTALRGQLERETRAALAANPKPLPSPMSTRSRTSQTSRRPAGVVPSMGGTGQTLNGVVVVSPRPEGVPNDIPPPYEGLELADEDEDSEED</sequence>
<protein>
    <recommendedName>
        <fullName evidence="2">PUB domain-containing protein</fullName>
    </recommendedName>
</protein>
<reference evidence="3 4" key="1">
    <citation type="journal article" date="2012" name="Appl. Environ. Microbiol.">
        <title>Short-read sequencing for genomic analysis of the brown rot fungus Fibroporia radiculosa.</title>
        <authorList>
            <person name="Tang J.D."/>
            <person name="Perkins A.D."/>
            <person name="Sonstegard T.S."/>
            <person name="Schroeder S.G."/>
            <person name="Burgess S.C."/>
            <person name="Diehl S.V."/>
        </authorList>
    </citation>
    <scope>NUCLEOTIDE SEQUENCE [LARGE SCALE GENOMIC DNA]</scope>
    <source>
        <strain evidence="3 4">TFFH 294</strain>
    </source>
</reference>
<gene>
    <name evidence="3" type="ORF">FIBRA_03639</name>
</gene>
<dbReference type="PANTHER" id="PTHR23153">
    <property type="entry name" value="UBX-RELATED"/>
    <property type="match status" value="1"/>
</dbReference>
<keyword evidence="4" id="KW-1185">Reference proteome</keyword>
<evidence type="ECO:0000313" key="4">
    <source>
        <dbReference type="Proteomes" id="UP000006352"/>
    </source>
</evidence>
<dbReference type="GO" id="GO:0005737">
    <property type="term" value="C:cytoplasm"/>
    <property type="evidence" value="ECO:0007669"/>
    <property type="project" value="TreeGrafter"/>
</dbReference>
<feature type="compositionally biased region" description="Acidic residues" evidence="1">
    <location>
        <begin position="273"/>
        <end position="284"/>
    </location>
</feature>
<dbReference type="GeneID" id="24096490"/>
<dbReference type="HOGENOM" id="CLU_081370_0_0_1"/>
<dbReference type="Proteomes" id="UP000006352">
    <property type="component" value="Unassembled WGS sequence"/>
</dbReference>
<dbReference type="InterPro" id="IPR018997">
    <property type="entry name" value="PUB_domain"/>
</dbReference>
<dbReference type="SUPFAM" id="SSF143503">
    <property type="entry name" value="PUG domain-like"/>
    <property type="match status" value="1"/>
</dbReference>
<dbReference type="RefSeq" id="XP_012180862.1">
    <property type="nucleotide sequence ID" value="XM_012325472.1"/>
</dbReference>
<dbReference type="Pfam" id="PF09409">
    <property type="entry name" value="PUB"/>
    <property type="match status" value="1"/>
</dbReference>
<organism evidence="3 4">
    <name type="scientific">Fibroporia radiculosa</name>
    <dbReference type="NCBI Taxonomy" id="599839"/>
    <lineage>
        <taxon>Eukaryota</taxon>
        <taxon>Fungi</taxon>
        <taxon>Dikarya</taxon>
        <taxon>Basidiomycota</taxon>
        <taxon>Agaricomycotina</taxon>
        <taxon>Agaricomycetes</taxon>
        <taxon>Polyporales</taxon>
        <taxon>Fibroporiaceae</taxon>
        <taxon>Fibroporia</taxon>
    </lineage>
</organism>
<evidence type="ECO:0000259" key="2">
    <source>
        <dbReference type="Pfam" id="PF09409"/>
    </source>
</evidence>
<dbReference type="AlphaFoldDB" id="J4H2I4"/>
<dbReference type="STRING" id="599839.J4H2I4"/>
<dbReference type="PANTHER" id="PTHR23153:SF38">
    <property type="entry name" value="UBX DOMAIN-CONTAINING PROTEIN 6"/>
    <property type="match status" value="1"/>
</dbReference>
<evidence type="ECO:0000256" key="1">
    <source>
        <dbReference type="SAM" id="MobiDB-lite"/>
    </source>
</evidence>
<name>J4H2I4_9APHY</name>
<dbReference type="InParanoid" id="J4H2I4"/>
<dbReference type="CDD" id="cd09212">
    <property type="entry name" value="PUB"/>
    <property type="match status" value="1"/>
</dbReference>
<feature type="region of interest" description="Disordered" evidence="1">
    <location>
        <begin position="29"/>
        <end position="48"/>
    </location>
</feature>
<feature type="compositionally biased region" description="Low complexity" evidence="1">
    <location>
        <begin position="220"/>
        <end position="234"/>
    </location>
</feature>
<dbReference type="SMART" id="SM00580">
    <property type="entry name" value="PUG"/>
    <property type="match status" value="1"/>
</dbReference>